<dbReference type="EMBL" id="JBHTEC010000007">
    <property type="protein sequence ID" value="MFD0288496.1"/>
    <property type="molecule type" value="Genomic_DNA"/>
</dbReference>
<dbReference type="InterPro" id="IPR000873">
    <property type="entry name" value="AMP-dep_synth/lig_dom"/>
</dbReference>
<evidence type="ECO:0000259" key="3">
    <source>
        <dbReference type="Pfam" id="PF00501"/>
    </source>
</evidence>
<name>A0ABW2VVP1_9ACTN</name>
<keyword evidence="5" id="KW-1185">Reference proteome</keyword>
<dbReference type="Gene3D" id="3.30.559.10">
    <property type="entry name" value="Chloramphenicol acetyltransferase-like domain"/>
    <property type="match status" value="1"/>
</dbReference>
<sequence length="650" mass="70209">MHWETIRKDTTSVVTPRLADYDRGRSAFTWAQARAELAGLPGGGLNMAHEAVDRHAASGHAERVALRCVARDDSVASVTYAELARRTARFANVLRSLGVGRGDRVFTLLGRCPELYTTVLGTLKNTSVLCPLFSAFGPDPVEQRLRLGDARVLVTTAALYRRKVAERRASVPGLEHVLIVGPGTAELPGTVSFDDLMTVAPDTFTIPPTSPDDMALLHFTSGTTGTPKGAVHVHDAVVAHYATAAYALDLHPEDVYWCTADPGWVTGMSYGIIAPLVHGVTVVVDEGDYDARRWYRILGEQRVGVWYTAPTALRMLMRATPRQGPYDLPRSYDLSALRFIASVGEPLNPEAVLWGRDVLGLPVHDNWWQTETGCIMIANFAACEIRPGSMGRPLPGVEATVLEQGEDGRALVTDGRVTQVRSTDVEGELALRPGWPSMFRGFLHDNRDIPHYYLSTTVDMAAAMNWLHEHNRRSPIGERLLPAALLLKAAALAAREVPELNGSWTDDHFTAGEGVHLGVAVSLRGGGLVAPALHHADALALPQLMTALKDLVTRARTGRLLGSEVSDATITVTNLGDQGVETVFGVIYPPQVALVGFGRVVDRPCAVDGMLGVRPVVTATLSADHRATDGAVGARYLTAVTRLLQNPEQL</sequence>
<accession>A0ABW2VVP1</accession>
<dbReference type="InterPro" id="IPR001078">
    <property type="entry name" value="2-oxoacid_DH_actylTfrase"/>
</dbReference>
<reference evidence="5" key="1">
    <citation type="journal article" date="2019" name="Int. J. Syst. Evol. Microbiol.">
        <title>The Global Catalogue of Microorganisms (GCM) 10K type strain sequencing project: providing services to taxonomists for standard genome sequencing and annotation.</title>
        <authorList>
            <consortium name="The Broad Institute Genomics Platform"/>
            <consortium name="The Broad Institute Genome Sequencing Center for Infectious Disease"/>
            <person name="Wu L."/>
            <person name="Ma J."/>
        </authorList>
    </citation>
    <scope>NUCLEOTIDE SEQUENCE [LARGE SCALE GENOMIC DNA]</scope>
    <source>
        <strain evidence="5">CGMCC 4.7198</strain>
    </source>
</reference>
<keyword evidence="1" id="KW-0007">Acetylation</keyword>
<organism evidence="4 5">
    <name type="scientific">Streptomyces lutosisoli</name>
    <dbReference type="NCBI Taxonomy" id="2665721"/>
    <lineage>
        <taxon>Bacteria</taxon>
        <taxon>Bacillati</taxon>
        <taxon>Actinomycetota</taxon>
        <taxon>Actinomycetes</taxon>
        <taxon>Kitasatosporales</taxon>
        <taxon>Streptomycetaceae</taxon>
        <taxon>Streptomyces</taxon>
    </lineage>
</organism>
<gene>
    <name evidence="4" type="ORF">ACFQZP_44240</name>
</gene>
<evidence type="ECO:0000256" key="1">
    <source>
        <dbReference type="ARBA" id="ARBA00022990"/>
    </source>
</evidence>
<dbReference type="PANTHER" id="PTHR24095:SF14">
    <property type="entry name" value="ACETYL-COENZYME A SYNTHETASE 1"/>
    <property type="match status" value="1"/>
</dbReference>
<dbReference type="Pfam" id="PF00198">
    <property type="entry name" value="2-oxoacid_dh"/>
    <property type="match status" value="1"/>
</dbReference>
<evidence type="ECO:0000313" key="5">
    <source>
        <dbReference type="Proteomes" id="UP001596957"/>
    </source>
</evidence>
<dbReference type="Pfam" id="PF00501">
    <property type="entry name" value="AMP-binding"/>
    <property type="match status" value="1"/>
</dbReference>
<dbReference type="PANTHER" id="PTHR24095">
    <property type="entry name" value="ACETYL-COENZYME A SYNTHETASE"/>
    <property type="match status" value="1"/>
</dbReference>
<comment type="caution">
    <text evidence="4">The sequence shown here is derived from an EMBL/GenBank/DDBJ whole genome shotgun (WGS) entry which is preliminary data.</text>
</comment>
<dbReference type="InterPro" id="IPR023213">
    <property type="entry name" value="CAT-like_dom_sf"/>
</dbReference>
<feature type="domain" description="2-oxoacid dehydrogenase acyltransferase catalytic" evidence="2">
    <location>
        <begin position="445"/>
        <end position="650"/>
    </location>
</feature>
<dbReference type="Gene3D" id="3.40.50.980">
    <property type="match status" value="2"/>
</dbReference>
<evidence type="ECO:0000259" key="2">
    <source>
        <dbReference type="Pfam" id="PF00198"/>
    </source>
</evidence>
<dbReference type="RefSeq" id="WP_381255546.1">
    <property type="nucleotide sequence ID" value="NZ_JBHTBI010000013.1"/>
</dbReference>
<dbReference type="SUPFAM" id="SSF56801">
    <property type="entry name" value="Acetyl-CoA synthetase-like"/>
    <property type="match status" value="1"/>
</dbReference>
<dbReference type="Proteomes" id="UP001596957">
    <property type="component" value="Unassembled WGS sequence"/>
</dbReference>
<dbReference type="SUPFAM" id="SSF52777">
    <property type="entry name" value="CoA-dependent acyltransferases"/>
    <property type="match status" value="1"/>
</dbReference>
<evidence type="ECO:0000313" key="4">
    <source>
        <dbReference type="EMBL" id="MFD0288496.1"/>
    </source>
</evidence>
<proteinExistence type="predicted"/>
<feature type="domain" description="AMP-dependent synthetase/ligase" evidence="3">
    <location>
        <begin position="55"/>
        <end position="432"/>
    </location>
</feature>
<dbReference type="PROSITE" id="PS00455">
    <property type="entry name" value="AMP_BINDING"/>
    <property type="match status" value="1"/>
</dbReference>
<dbReference type="InterPro" id="IPR020845">
    <property type="entry name" value="AMP-binding_CS"/>
</dbReference>
<protein>
    <submittedName>
        <fullName evidence="4">AMP-binding protein</fullName>
    </submittedName>
</protein>